<dbReference type="PANTHER" id="PTHR10724">
    <property type="entry name" value="30S RIBOSOMAL PROTEIN S1"/>
    <property type="match status" value="1"/>
</dbReference>
<feature type="compositionally biased region" description="Low complexity" evidence="4">
    <location>
        <begin position="199"/>
        <end position="208"/>
    </location>
</feature>
<feature type="compositionally biased region" description="Low complexity" evidence="4">
    <location>
        <begin position="67"/>
        <end position="79"/>
    </location>
</feature>
<evidence type="ECO:0000313" key="7">
    <source>
        <dbReference type="Proteomes" id="UP001217485"/>
    </source>
</evidence>
<evidence type="ECO:0000256" key="4">
    <source>
        <dbReference type="SAM" id="MobiDB-lite"/>
    </source>
</evidence>
<organism evidence="6 7">
    <name type="scientific">Sorangium atrum</name>
    <dbReference type="NCBI Taxonomy" id="2995308"/>
    <lineage>
        <taxon>Bacteria</taxon>
        <taxon>Pseudomonadati</taxon>
        <taxon>Myxococcota</taxon>
        <taxon>Polyangia</taxon>
        <taxon>Polyangiales</taxon>
        <taxon>Polyangiaceae</taxon>
        <taxon>Sorangium</taxon>
    </lineage>
</organism>
<evidence type="ECO:0000256" key="3">
    <source>
        <dbReference type="ARBA" id="ARBA00023274"/>
    </source>
</evidence>
<comment type="similarity">
    <text evidence="1">Belongs to the bacterial ribosomal protein bS1 family.</text>
</comment>
<feature type="domain" description="S1 motif" evidence="5">
    <location>
        <begin position="400"/>
        <end position="470"/>
    </location>
</feature>
<keyword evidence="3" id="KW-0687">Ribonucleoprotein</keyword>
<evidence type="ECO:0000313" key="6">
    <source>
        <dbReference type="EMBL" id="MDC0684736.1"/>
    </source>
</evidence>
<dbReference type="Proteomes" id="UP001217485">
    <property type="component" value="Unassembled WGS sequence"/>
</dbReference>
<reference evidence="6 7" key="1">
    <citation type="submission" date="2023-01" db="EMBL/GenBank/DDBJ databases">
        <title>Minimal conservation of predation-associated metabolite biosynthetic gene clusters underscores biosynthetic potential of Myxococcota including descriptions for ten novel species: Archangium lansinium sp. nov., Myxococcus landrumus sp. nov., Nannocystis bai.</title>
        <authorList>
            <person name="Ahearne A."/>
            <person name="Stevens C."/>
            <person name="Dowd S."/>
        </authorList>
    </citation>
    <scope>NUCLEOTIDE SEQUENCE [LARGE SCALE GENOMIC DNA]</scope>
    <source>
        <strain evidence="6 7">WIWO2</strain>
    </source>
</reference>
<dbReference type="InterPro" id="IPR003029">
    <property type="entry name" value="S1_domain"/>
</dbReference>
<feature type="compositionally biased region" description="Low complexity" evidence="4">
    <location>
        <begin position="10"/>
        <end position="40"/>
    </location>
</feature>
<name>A0ABT5CE65_9BACT</name>
<evidence type="ECO:0000259" key="5">
    <source>
        <dbReference type="PROSITE" id="PS50126"/>
    </source>
</evidence>
<feature type="region of interest" description="Disordered" evidence="4">
    <location>
        <begin position="550"/>
        <end position="572"/>
    </location>
</feature>
<dbReference type="PRINTS" id="PR00681">
    <property type="entry name" value="RIBOSOMALS1"/>
</dbReference>
<sequence>MNTHENTITPADAPGAPADQGGPLESSNAAPERAAQAHEAGSTPPTEASHEPGEEASPQASSTQSEAIPAAAATAAPASADDDEWEEQPGDNIGNRVPGLPRDDIGNRKPGFSPGKRTPPAAVKPAPAAKPAPAGEAGAAAQTEGGAGKKRRRRRRRKGAEEAGQPGAEAAEAAEASGAEAADAADAAEDEGEEEQAADEAGGQPQPGGEKRKRRKGQGAPPPRERPAFSIGEEVFGKVSKITDHAIWIDIAGKATGLFDRREILDEEPPIEGDQFIATVASTGVRGGMLLLSRAPVQLDQARARAEAALQSGESIEGFVTGAVKGGLEVDLGGLRAFAPASHVDLRHGADLNYLVGQRLDFGVTQFAKKGRDIVVSRRKMLEEESRKARTEALTSIEPGSLHKGIVRKVVAWGVFVALPDAGGVEGLVHMSEASHDRGAKLADLFKPGAEIDVKVLRVDDKGKLWLSRKAATVDPWDAVKEKYAVGTRHKGKVARLQPFGAFIELEPGIDGLIHTADLSMKPIQHPNEVVKVGDDVDVVVATCDAAGRRIGLHPAPPEGEESEPRQRVQQGKAVKVSVTQVTEGGLVVRVLGTTGRAARGFIPAGHTGTQRGTDLRKEFPIGTQLDAKVIEVDPRRGEAKLSIRALKEDAEKQAYHQYRAGVAREAKFGTFADLMKKS</sequence>
<protein>
    <submittedName>
        <fullName evidence="6">S1 RNA-binding domain-containing protein</fullName>
    </submittedName>
</protein>
<dbReference type="SMART" id="SM00316">
    <property type="entry name" value="S1"/>
    <property type="match status" value="5"/>
</dbReference>
<feature type="domain" description="S1 motif" evidence="5">
    <location>
        <begin position="487"/>
        <end position="556"/>
    </location>
</feature>
<dbReference type="Gene3D" id="2.40.50.140">
    <property type="entry name" value="Nucleic acid-binding proteins"/>
    <property type="match status" value="5"/>
</dbReference>
<dbReference type="RefSeq" id="WP_272102858.1">
    <property type="nucleotide sequence ID" value="NZ_JAQNDK010000005.1"/>
</dbReference>
<keyword evidence="2" id="KW-0689">Ribosomal protein</keyword>
<feature type="compositionally biased region" description="Basic residues" evidence="4">
    <location>
        <begin position="148"/>
        <end position="158"/>
    </location>
</feature>
<dbReference type="InterPro" id="IPR012340">
    <property type="entry name" value="NA-bd_OB-fold"/>
</dbReference>
<feature type="domain" description="S1 motif" evidence="5">
    <location>
        <begin position="313"/>
        <end position="379"/>
    </location>
</feature>
<dbReference type="Pfam" id="PF00575">
    <property type="entry name" value="S1"/>
    <property type="match status" value="4"/>
</dbReference>
<accession>A0ABT5CE65</accession>
<comment type="caution">
    <text evidence="6">The sequence shown here is derived from an EMBL/GenBank/DDBJ whole genome shotgun (WGS) entry which is preliminary data.</text>
</comment>
<evidence type="ECO:0000256" key="1">
    <source>
        <dbReference type="ARBA" id="ARBA00006767"/>
    </source>
</evidence>
<feature type="compositionally biased region" description="Acidic residues" evidence="4">
    <location>
        <begin position="186"/>
        <end position="198"/>
    </location>
</feature>
<feature type="compositionally biased region" description="Low complexity" evidence="4">
    <location>
        <begin position="119"/>
        <end position="144"/>
    </location>
</feature>
<proteinExistence type="inferred from homology"/>
<feature type="compositionally biased region" description="Low complexity" evidence="4">
    <location>
        <begin position="162"/>
        <end position="185"/>
    </location>
</feature>
<feature type="domain" description="S1 motif" evidence="5">
    <location>
        <begin position="232"/>
        <end position="295"/>
    </location>
</feature>
<dbReference type="PROSITE" id="PS50126">
    <property type="entry name" value="S1"/>
    <property type="match status" value="5"/>
</dbReference>
<feature type="domain" description="S1 motif" evidence="5">
    <location>
        <begin position="572"/>
        <end position="645"/>
    </location>
</feature>
<feature type="compositionally biased region" description="Acidic residues" evidence="4">
    <location>
        <begin position="80"/>
        <end position="89"/>
    </location>
</feature>
<dbReference type="SUPFAM" id="SSF50249">
    <property type="entry name" value="Nucleic acid-binding proteins"/>
    <property type="match status" value="5"/>
</dbReference>
<dbReference type="InterPro" id="IPR050437">
    <property type="entry name" value="Ribos_protein_bS1-like"/>
</dbReference>
<dbReference type="EMBL" id="JAQNDK010000005">
    <property type="protein sequence ID" value="MDC0684736.1"/>
    <property type="molecule type" value="Genomic_DNA"/>
</dbReference>
<dbReference type="CDD" id="cd04465">
    <property type="entry name" value="S1_RPS1_repeat_ec2_hs2"/>
    <property type="match status" value="1"/>
</dbReference>
<feature type="region of interest" description="Disordered" evidence="4">
    <location>
        <begin position="1"/>
        <end position="232"/>
    </location>
</feature>
<dbReference type="InterPro" id="IPR035104">
    <property type="entry name" value="Ribosomal_protein_S1-like"/>
</dbReference>
<gene>
    <name evidence="6" type="ORF">POL72_43875</name>
</gene>
<evidence type="ECO:0000256" key="2">
    <source>
        <dbReference type="ARBA" id="ARBA00022980"/>
    </source>
</evidence>
<keyword evidence="7" id="KW-1185">Reference proteome</keyword>
<dbReference type="PANTHER" id="PTHR10724:SF7">
    <property type="entry name" value="SMALL RIBOSOMAL SUBUNIT PROTEIN BS1C"/>
    <property type="match status" value="1"/>
</dbReference>